<sequence length="198" mass="21909">MKQLLIATSNRGKFCEFSELLSNQVTELFSLADFPQMILPPETGETFEENAIIKASYAARETGIPTIADDSGLEVNYLGGRPGVHSARFAGEAATDQENNKKLLYELANINHEERTARFSCCIAFCSPDGTCATFTGQLAGSIIEQPRGNNGFGYDPLFLVTGYNKTLAELDMSIKNRISHRAEAFRRFTNYLSRCNN</sequence>
<dbReference type="FunFam" id="3.90.950.10:FF:000001">
    <property type="entry name" value="dITP/XTP pyrophosphatase"/>
    <property type="match status" value="1"/>
</dbReference>
<protein>
    <recommendedName>
        <fullName evidence="10">dITP/XTP pyrophosphatase</fullName>
        <ecNumber evidence="10">3.6.1.66</ecNumber>
    </recommendedName>
    <alternativeName>
        <fullName evidence="10">Non-canonical purine NTP pyrophosphatase</fullName>
    </alternativeName>
    <alternativeName>
        <fullName evidence="10">Non-standard purine NTP pyrophosphatase</fullName>
    </alternativeName>
    <alternativeName>
        <fullName evidence="10">Nucleoside-triphosphate diphosphatase</fullName>
    </alternativeName>
    <alternativeName>
        <fullName evidence="10">Nucleoside-triphosphate pyrophosphatase</fullName>
        <shortName evidence="10">NTPase</shortName>
    </alternativeName>
</protein>
<evidence type="ECO:0000313" key="13">
    <source>
        <dbReference type="Proteomes" id="UP000811899"/>
    </source>
</evidence>
<dbReference type="NCBIfam" id="NF011397">
    <property type="entry name" value="PRK14822.1"/>
    <property type="match status" value="1"/>
</dbReference>
<comment type="catalytic activity">
    <reaction evidence="10">
        <text>ITP + H2O = IMP + diphosphate + H(+)</text>
        <dbReference type="Rhea" id="RHEA:29399"/>
        <dbReference type="ChEBI" id="CHEBI:15377"/>
        <dbReference type="ChEBI" id="CHEBI:15378"/>
        <dbReference type="ChEBI" id="CHEBI:33019"/>
        <dbReference type="ChEBI" id="CHEBI:58053"/>
        <dbReference type="ChEBI" id="CHEBI:61402"/>
        <dbReference type="EC" id="3.6.1.66"/>
    </reaction>
</comment>
<accession>A0AAW4L031</accession>
<evidence type="ECO:0000256" key="11">
    <source>
        <dbReference type="RuleBase" id="RU003781"/>
    </source>
</evidence>
<dbReference type="InterPro" id="IPR029001">
    <property type="entry name" value="ITPase-like_fam"/>
</dbReference>
<evidence type="ECO:0000256" key="1">
    <source>
        <dbReference type="ARBA" id="ARBA00008023"/>
    </source>
</evidence>
<dbReference type="GO" id="GO:0035870">
    <property type="term" value="F:dITP diphosphatase activity"/>
    <property type="evidence" value="ECO:0007669"/>
    <property type="project" value="UniProtKB-UniRule"/>
</dbReference>
<keyword evidence="13" id="KW-1185">Reference proteome</keyword>
<dbReference type="Proteomes" id="UP000811899">
    <property type="component" value="Unassembled WGS sequence"/>
</dbReference>
<feature type="binding site" evidence="10">
    <location>
        <position position="71"/>
    </location>
    <ligand>
        <name>substrate</name>
    </ligand>
</feature>
<gene>
    <name evidence="12" type="ORF">KI809_01065</name>
</gene>
<dbReference type="SUPFAM" id="SSF52972">
    <property type="entry name" value="ITPase-like"/>
    <property type="match status" value="1"/>
</dbReference>
<dbReference type="InterPro" id="IPR002637">
    <property type="entry name" value="RdgB/HAM1"/>
</dbReference>
<comment type="cofactor">
    <cofactor evidence="10">
        <name>Mg(2+)</name>
        <dbReference type="ChEBI" id="CHEBI:18420"/>
    </cofactor>
    <text evidence="10">Binds 1 Mg(2+) ion per subunit.</text>
</comment>
<feature type="active site" description="Proton acceptor" evidence="10">
    <location>
        <position position="70"/>
    </location>
</feature>
<dbReference type="EMBL" id="JAHCVJ010000001">
    <property type="protein sequence ID" value="MBT0662877.1"/>
    <property type="molecule type" value="Genomic_DNA"/>
</dbReference>
<keyword evidence="4 10" id="KW-0547">Nucleotide-binding</keyword>
<dbReference type="EC" id="3.6.1.66" evidence="10"/>
<evidence type="ECO:0000313" key="12">
    <source>
        <dbReference type="EMBL" id="MBT0662877.1"/>
    </source>
</evidence>
<evidence type="ECO:0000256" key="8">
    <source>
        <dbReference type="ARBA" id="ARBA00051875"/>
    </source>
</evidence>
<feature type="binding site" evidence="10">
    <location>
        <position position="176"/>
    </location>
    <ligand>
        <name>substrate</name>
    </ligand>
</feature>
<dbReference type="GO" id="GO:0005829">
    <property type="term" value="C:cytosol"/>
    <property type="evidence" value="ECO:0007669"/>
    <property type="project" value="TreeGrafter"/>
</dbReference>
<keyword evidence="6 10" id="KW-0460">Magnesium</keyword>
<evidence type="ECO:0000256" key="7">
    <source>
        <dbReference type="ARBA" id="ARBA00023080"/>
    </source>
</evidence>
<dbReference type="PANTHER" id="PTHR11067:SF9">
    <property type="entry name" value="INOSINE TRIPHOSPHATE PYROPHOSPHATASE"/>
    <property type="match status" value="1"/>
</dbReference>
<dbReference type="NCBIfam" id="TIGR00042">
    <property type="entry name" value="RdgB/HAM1 family non-canonical purine NTP pyrophosphatase"/>
    <property type="match status" value="1"/>
</dbReference>
<organism evidence="12 13">
    <name type="scientific">Geoanaerobacter pelophilus</name>
    <dbReference type="NCBI Taxonomy" id="60036"/>
    <lineage>
        <taxon>Bacteria</taxon>
        <taxon>Pseudomonadati</taxon>
        <taxon>Thermodesulfobacteriota</taxon>
        <taxon>Desulfuromonadia</taxon>
        <taxon>Geobacterales</taxon>
        <taxon>Geobacteraceae</taxon>
        <taxon>Geoanaerobacter</taxon>
    </lineage>
</organism>
<feature type="binding site" evidence="10">
    <location>
        <begin position="8"/>
        <end position="13"/>
    </location>
    <ligand>
        <name>substrate</name>
    </ligand>
</feature>
<dbReference type="Pfam" id="PF01725">
    <property type="entry name" value="Ham1p_like"/>
    <property type="match status" value="1"/>
</dbReference>
<dbReference type="GO" id="GO:0017111">
    <property type="term" value="F:ribonucleoside triphosphate phosphatase activity"/>
    <property type="evidence" value="ECO:0007669"/>
    <property type="project" value="InterPro"/>
</dbReference>
<dbReference type="RefSeq" id="WP_214169670.1">
    <property type="nucleotide sequence ID" value="NZ_JAHCVJ010000001.1"/>
</dbReference>
<keyword evidence="5 10" id="KW-0378">Hydrolase</keyword>
<evidence type="ECO:0000256" key="5">
    <source>
        <dbReference type="ARBA" id="ARBA00022801"/>
    </source>
</evidence>
<evidence type="ECO:0000256" key="2">
    <source>
        <dbReference type="ARBA" id="ARBA00011738"/>
    </source>
</evidence>
<dbReference type="GO" id="GO:0036220">
    <property type="term" value="F:ITP diphosphatase activity"/>
    <property type="evidence" value="ECO:0007669"/>
    <property type="project" value="UniProtKB-UniRule"/>
</dbReference>
<dbReference type="GO" id="GO:0000166">
    <property type="term" value="F:nucleotide binding"/>
    <property type="evidence" value="ECO:0007669"/>
    <property type="project" value="UniProtKB-KW"/>
</dbReference>
<evidence type="ECO:0000256" key="4">
    <source>
        <dbReference type="ARBA" id="ARBA00022741"/>
    </source>
</evidence>
<dbReference type="AlphaFoldDB" id="A0AAW4L031"/>
<comment type="caution">
    <text evidence="12">The sequence shown here is derived from an EMBL/GenBank/DDBJ whole genome shotgun (WGS) entry which is preliminary data.</text>
</comment>
<comment type="catalytic activity">
    <reaction evidence="9 10">
        <text>XTP + H2O = XMP + diphosphate + H(+)</text>
        <dbReference type="Rhea" id="RHEA:28610"/>
        <dbReference type="ChEBI" id="CHEBI:15377"/>
        <dbReference type="ChEBI" id="CHEBI:15378"/>
        <dbReference type="ChEBI" id="CHEBI:33019"/>
        <dbReference type="ChEBI" id="CHEBI:57464"/>
        <dbReference type="ChEBI" id="CHEBI:61314"/>
        <dbReference type="EC" id="3.6.1.66"/>
    </reaction>
</comment>
<evidence type="ECO:0000256" key="6">
    <source>
        <dbReference type="ARBA" id="ARBA00022842"/>
    </source>
</evidence>
<dbReference type="InterPro" id="IPR020922">
    <property type="entry name" value="dITP/XTP_pyrophosphatase"/>
</dbReference>
<comment type="caution">
    <text evidence="10">Lacks conserved residue(s) required for the propagation of feature annotation.</text>
</comment>
<comment type="similarity">
    <text evidence="1 10 11">Belongs to the HAM1 NTPase family.</text>
</comment>
<dbReference type="GO" id="GO:0046872">
    <property type="term" value="F:metal ion binding"/>
    <property type="evidence" value="ECO:0007669"/>
    <property type="project" value="UniProtKB-KW"/>
</dbReference>
<evidence type="ECO:0000256" key="10">
    <source>
        <dbReference type="HAMAP-Rule" id="MF_01405"/>
    </source>
</evidence>
<feature type="binding site" evidence="10">
    <location>
        <begin position="153"/>
        <end position="156"/>
    </location>
    <ligand>
        <name>substrate</name>
    </ligand>
</feature>
<evidence type="ECO:0000256" key="9">
    <source>
        <dbReference type="ARBA" id="ARBA00052017"/>
    </source>
</evidence>
<reference evidence="12 13" key="1">
    <citation type="submission" date="2021-05" db="EMBL/GenBank/DDBJ databases">
        <title>The draft genome of Geobacter pelophilus DSM 12255.</title>
        <authorList>
            <person name="Xu Z."/>
            <person name="Masuda Y."/>
            <person name="Itoh H."/>
            <person name="Senoo K."/>
        </authorList>
    </citation>
    <scope>NUCLEOTIDE SEQUENCE [LARGE SCALE GENOMIC DNA]</scope>
    <source>
        <strain evidence="12 13">DSM 12255</strain>
    </source>
</reference>
<dbReference type="GO" id="GO:0009146">
    <property type="term" value="P:purine nucleoside triphosphate catabolic process"/>
    <property type="evidence" value="ECO:0007669"/>
    <property type="project" value="UniProtKB-UniRule"/>
</dbReference>
<dbReference type="GO" id="GO:0009117">
    <property type="term" value="P:nucleotide metabolic process"/>
    <property type="evidence" value="ECO:0007669"/>
    <property type="project" value="UniProtKB-KW"/>
</dbReference>
<dbReference type="GO" id="GO:0036222">
    <property type="term" value="F:XTP diphosphatase activity"/>
    <property type="evidence" value="ECO:0007669"/>
    <property type="project" value="UniProtKB-UniRule"/>
</dbReference>
<name>A0AAW4L031_9BACT</name>
<comment type="function">
    <text evidence="10">Pyrophosphatase that catalyzes the hydrolysis of nucleoside triphosphates to their monophosphate derivatives, with a high preference for the non-canonical purine nucleotides XTP (xanthosine triphosphate), dITP (deoxyinosine triphosphate) and ITP. Seems to function as a house-cleaning enzyme that removes non-canonical purine nucleotides from the nucleotide pool, thus preventing their incorporation into DNA/RNA and avoiding chromosomal lesions.</text>
</comment>
<feature type="binding site" evidence="10">
    <location>
        <begin position="181"/>
        <end position="182"/>
    </location>
    <ligand>
        <name>substrate</name>
    </ligand>
</feature>
<keyword evidence="7 10" id="KW-0546">Nucleotide metabolism</keyword>
<comment type="subunit">
    <text evidence="2 10">Homodimer.</text>
</comment>
<dbReference type="PANTHER" id="PTHR11067">
    <property type="entry name" value="INOSINE TRIPHOSPHATE PYROPHOSPHATASE/HAM1 PROTEIN"/>
    <property type="match status" value="1"/>
</dbReference>
<dbReference type="CDD" id="cd00515">
    <property type="entry name" value="HAM1"/>
    <property type="match status" value="1"/>
</dbReference>
<feature type="binding site" evidence="10">
    <location>
        <position position="70"/>
    </location>
    <ligand>
        <name>Mg(2+)</name>
        <dbReference type="ChEBI" id="CHEBI:18420"/>
    </ligand>
</feature>
<keyword evidence="3 10" id="KW-0479">Metal-binding</keyword>
<comment type="catalytic activity">
    <reaction evidence="8 10">
        <text>dITP + H2O = dIMP + diphosphate + H(+)</text>
        <dbReference type="Rhea" id="RHEA:28342"/>
        <dbReference type="ChEBI" id="CHEBI:15377"/>
        <dbReference type="ChEBI" id="CHEBI:15378"/>
        <dbReference type="ChEBI" id="CHEBI:33019"/>
        <dbReference type="ChEBI" id="CHEBI:61194"/>
        <dbReference type="ChEBI" id="CHEBI:61382"/>
        <dbReference type="EC" id="3.6.1.66"/>
    </reaction>
</comment>
<dbReference type="HAMAP" id="MF_01405">
    <property type="entry name" value="Non_canon_purine_NTPase"/>
    <property type="match status" value="1"/>
</dbReference>
<evidence type="ECO:0000256" key="3">
    <source>
        <dbReference type="ARBA" id="ARBA00022723"/>
    </source>
</evidence>
<proteinExistence type="inferred from homology"/>
<dbReference type="Gene3D" id="3.90.950.10">
    <property type="match status" value="1"/>
</dbReference>